<gene>
    <name evidence="2" type="ORF">SAMN05444417_1773</name>
</gene>
<reference evidence="2 3" key="1">
    <citation type="submission" date="2016-11" db="EMBL/GenBank/DDBJ databases">
        <authorList>
            <person name="Jaros S."/>
            <person name="Januszkiewicz K."/>
            <person name="Wedrychowicz H."/>
        </authorList>
    </citation>
    <scope>NUCLEOTIDE SEQUENCE [LARGE SCALE GENOMIC DNA]</scope>
    <source>
        <strain evidence="2 3">DSM 100565</strain>
    </source>
</reference>
<feature type="signal peptide" evidence="1">
    <location>
        <begin position="1"/>
        <end position="27"/>
    </location>
</feature>
<keyword evidence="3" id="KW-1185">Reference proteome</keyword>
<evidence type="ECO:0008006" key="4">
    <source>
        <dbReference type="Google" id="ProtNLM"/>
    </source>
</evidence>
<evidence type="ECO:0000313" key="2">
    <source>
        <dbReference type="EMBL" id="SHI79936.1"/>
    </source>
</evidence>
<dbReference type="RefSeq" id="WP_073328591.1">
    <property type="nucleotide sequence ID" value="NZ_FQYO01000003.1"/>
</dbReference>
<dbReference type="STRING" id="1447782.SAMN05444417_1773"/>
<dbReference type="AlphaFoldDB" id="A0A1M6E370"/>
<name>A0A1M6E370_9RHOB</name>
<evidence type="ECO:0000313" key="3">
    <source>
        <dbReference type="Proteomes" id="UP000184292"/>
    </source>
</evidence>
<dbReference type="InterPro" id="IPR018666">
    <property type="entry name" value="DUF2125"/>
</dbReference>
<protein>
    <recommendedName>
        <fullName evidence="4">DUF2125 domain-containing protein</fullName>
    </recommendedName>
</protein>
<keyword evidence="1" id="KW-0732">Signal</keyword>
<accession>A0A1M6E370</accession>
<dbReference type="OrthoDB" id="7791409at2"/>
<organism evidence="2 3">
    <name type="scientific">Wenxinia saemankumensis</name>
    <dbReference type="NCBI Taxonomy" id="1447782"/>
    <lineage>
        <taxon>Bacteria</taxon>
        <taxon>Pseudomonadati</taxon>
        <taxon>Pseudomonadota</taxon>
        <taxon>Alphaproteobacteria</taxon>
        <taxon>Rhodobacterales</taxon>
        <taxon>Roseobacteraceae</taxon>
        <taxon>Wenxinia</taxon>
    </lineage>
</organism>
<dbReference type="Pfam" id="PF09898">
    <property type="entry name" value="DUF2125"/>
    <property type="match status" value="1"/>
</dbReference>
<dbReference type="Proteomes" id="UP000184292">
    <property type="component" value="Unassembled WGS sequence"/>
</dbReference>
<proteinExistence type="predicted"/>
<evidence type="ECO:0000256" key="1">
    <source>
        <dbReference type="SAM" id="SignalP"/>
    </source>
</evidence>
<sequence>MQIRPRNYASAATVSALALVLAGPAAADVTAEDVWAMLEGSFEVYGDGLTYDAPTMDGDTLTIANIRVDAVTDGMSFASDMGSLTFTENGDGTVTVGMADEITLILGPEEGANDGERMEILLRQPDQQIVASGTPEEMLFDVTAPTVELSLVEFVDGGNPVPAEASLTLNDISGSYTMREGDLREIDYDMAIGGMNVLIDVSEGDEVVFFLSGQAADLGMEMFLATPPGMDMMADPEEMADIFAQGFAMDLAYSIGQSAYMFEFNDGPDSGSGTVSAATSALDMSFDYDAVSYDAAITGLDLSILTPDLPFPIEASLSEYGIGLSMPLSATEEPAEWSVSADLVDLVISDMIWSMLDPSGQFARAPATLRLAMSGTATLFYDLLDPAQQEELAMAEMPGELNSASLDQLQLSVEGAELTGEGAFTFDNTDTTTFPGYPRPTGDLALRVSGAFALMESLVGMGLLPPDAVNQARMMSGMFARSTGEDQFETTVEVNEQGHLIVNGQRLQ</sequence>
<dbReference type="EMBL" id="FQYO01000003">
    <property type="protein sequence ID" value="SHI79936.1"/>
    <property type="molecule type" value="Genomic_DNA"/>
</dbReference>
<feature type="chain" id="PRO_5009916945" description="DUF2125 domain-containing protein" evidence="1">
    <location>
        <begin position="28"/>
        <end position="508"/>
    </location>
</feature>